<sequence>MTVVERSRNHQPIHYADVYERPVFMQRWERLRHRQAHEVVQLIAEAWGVFSFCYPGIGATAALITGNTLGLQNYGSFLTVGFAYAMGIVFALVTGASTSGGHFNPGVTVAFVLFKGFPKWKAVRYILVQILGAYVACLLVYVQWHNQIKQVEAALVANGTFDSVVFTSSGPAGISAIYVAPGTNLGFVFVNELVVDFFIAMVIWTTLDPTNFFAPPAAGPWLVGLAYAAAVWAFAGAGLATNTARDLGGRFAAMTIYGSSASGGHYAAITTLTNILSTNAAYVVYEFVFKDSSRVFSVAHREVVDGIAAHQEHRMGRIPPTTVPSSEIEDKAVEHRTEVYS</sequence>
<dbReference type="EMBL" id="MU273543">
    <property type="protein sequence ID" value="KAI0032548.1"/>
    <property type="molecule type" value="Genomic_DNA"/>
</dbReference>
<name>A0ACB8QL64_9AGAM</name>
<dbReference type="Proteomes" id="UP000814128">
    <property type="component" value="Unassembled WGS sequence"/>
</dbReference>
<proteinExistence type="predicted"/>
<reference evidence="1" key="2">
    <citation type="journal article" date="2022" name="New Phytol.">
        <title>Evolutionary transition to the ectomycorrhizal habit in the genomes of a hyperdiverse lineage of mushroom-forming fungi.</title>
        <authorList>
            <person name="Looney B."/>
            <person name="Miyauchi S."/>
            <person name="Morin E."/>
            <person name="Drula E."/>
            <person name="Courty P.E."/>
            <person name="Kohler A."/>
            <person name="Kuo A."/>
            <person name="LaButti K."/>
            <person name="Pangilinan J."/>
            <person name="Lipzen A."/>
            <person name="Riley R."/>
            <person name="Andreopoulos W."/>
            <person name="He G."/>
            <person name="Johnson J."/>
            <person name="Nolan M."/>
            <person name="Tritt A."/>
            <person name="Barry K.W."/>
            <person name="Grigoriev I.V."/>
            <person name="Nagy L.G."/>
            <person name="Hibbett D."/>
            <person name="Henrissat B."/>
            <person name="Matheny P.B."/>
            <person name="Labbe J."/>
            <person name="Martin F.M."/>
        </authorList>
    </citation>
    <scope>NUCLEOTIDE SEQUENCE</scope>
    <source>
        <strain evidence="1">EC-137</strain>
    </source>
</reference>
<accession>A0ACB8QL64</accession>
<comment type="caution">
    <text evidence="1">The sequence shown here is derived from an EMBL/GenBank/DDBJ whole genome shotgun (WGS) entry which is preliminary data.</text>
</comment>
<reference evidence="1" key="1">
    <citation type="submission" date="2021-02" db="EMBL/GenBank/DDBJ databases">
        <authorList>
            <consortium name="DOE Joint Genome Institute"/>
            <person name="Ahrendt S."/>
            <person name="Looney B.P."/>
            <person name="Miyauchi S."/>
            <person name="Morin E."/>
            <person name="Drula E."/>
            <person name="Courty P.E."/>
            <person name="Chicoki N."/>
            <person name="Fauchery L."/>
            <person name="Kohler A."/>
            <person name="Kuo A."/>
            <person name="Labutti K."/>
            <person name="Pangilinan J."/>
            <person name="Lipzen A."/>
            <person name="Riley R."/>
            <person name="Andreopoulos W."/>
            <person name="He G."/>
            <person name="Johnson J."/>
            <person name="Barry K.W."/>
            <person name="Grigoriev I.V."/>
            <person name="Nagy L."/>
            <person name="Hibbett D."/>
            <person name="Henrissat B."/>
            <person name="Matheny P.B."/>
            <person name="Labbe J."/>
            <person name="Martin F."/>
        </authorList>
    </citation>
    <scope>NUCLEOTIDE SEQUENCE</scope>
    <source>
        <strain evidence="1">EC-137</strain>
    </source>
</reference>
<keyword evidence="2" id="KW-1185">Reference proteome</keyword>
<evidence type="ECO:0000313" key="2">
    <source>
        <dbReference type="Proteomes" id="UP000814128"/>
    </source>
</evidence>
<evidence type="ECO:0000313" key="1">
    <source>
        <dbReference type="EMBL" id="KAI0032548.1"/>
    </source>
</evidence>
<organism evidence="1 2">
    <name type="scientific">Vararia minispora EC-137</name>
    <dbReference type="NCBI Taxonomy" id="1314806"/>
    <lineage>
        <taxon>Eukaryota</taxon>
        <taxon>Fungi</taxon>
        <taxon>Dikarya</taxon>
        <taxon>Basidiomycota</taxon>
        <taxon>Agaricomycotina</taxon>
        <taxon>Agaricomycetes</taxon>
        <taxon>Russulales</taxon>
        <taxon>Lachnocladiaceae</taxon>
        <taxon>Vararia</taxon>
    </lineage>
</organism>
<gene>
    <name evidence="1" type="ORF">K488DRAFT_85779</name>
</gene>
<protein>
    <submittedName>
        <fullName evidence="1">Aquaporin-like protein</fullName>
    </submittedName>
</protein>